<organism evidence="1 2">
    <name type="scientific">Pistacia integerrima</name>
    <dbReference type="NCBI Taxonomy" id="434235"/>
    <lineage>
        <taxon>Eukaryota</taxon>
        <taxon>Viridiplantae</taxon>
        <taxon>Streptophyta</taxon>
        <taxon>Embryophyta</taxon>
        <taxon>Tracheophyta</taxon>
        <taxon>Spermatophyta</taxon>
        <taxon>Magnoliopsida</taxon>
        <taxon>eudicotyledons</taxon>
        <taxon>Gunneridae</taxon>
        <taxon>Pentapetalae</taxon>
        <taxon>rosids</taxon>
        <taxon>malvids</taxon>
        <taxon>Sapindales</taxon>
        <taxon>Anacardiaceae</taxon>
        <taxon>Pistacia</taxon>
    </lineage>
</organism>
<dbReference type="Proteomes" id="UP001163603">
    <property type="component" value="Chromosome 1"/>
</dbReference>
<dbReference type="EMBL" id="CM047736">
    <property type="protein sequence ID" value="KAJ0053151.1"/>
    <property type="molecule type" value="Genomic_DNA"/>
</dbReference>
<accession>A0ACC0ZM55</accession>
<evidence type="ECO:0000313" key="2">
    <source>
        <dbReference type="Proteomes" id="UP001163603"/>
    </source>
</evidence>
<gene>
    <name evidence="1" type="ORF">Pint_00648</name>
</gene>
<reference evidence="2" key="1">
    <citation type="journal article" date="2023" name="G3 (Bethesda)">
        <title>Genome assembly and association tests identify interacting loci associated with vigor, precocity, and sex in interspecific pistachio rootstocks.</title>
        <authorList>
            <person name="Palmer W."/>
            <person name="Jacygrad E."/>
            <person name="Sagayaradj S."/>
            <person name="Cavanaugh K."/>
            <person name="Han R."/>
            <person name="Bertier L."/>
            <person name="Beede B."/>
            <person name="Kafkas S."/>
            <person name="Golino D."/>
            <person name="Preece J."/>
            <person name="Michelmore R."/>
        </authorList>
    </citation>
    <scope>NUCLEOTIDE SEQUENCE [LARGE SCALE GENOMIC DNA]</scope>
</reference>
<sequence>MVRQANKHRRSEDFQVGQSVYLKLQPYKQVSLRKEGYTKLGRKYYGSLSTSHNPRFILLFMFPCLNHAMASHQFRLPLFPPWFIMANPWFLDSPL</sequence>
<keyword evidence="2" id="KW-1185">Reference proteome</keyword>
<name>A0ACC0ZM55_9ROSI</name>
<protein>
    <submittedName>
        <fullName evidence="1">Uncharacterized protein</fullName>
    </submittedName>
</protein>
<comment type="caution">
    <text evidence="1">The sequence shown here is derived from an EMBL/GenBank/DDBJ whole genome shotgun (WGS) entry which is preliminary data.</text>
</comment>
<evidence type="ECO:0000313" key="1">
    <source>
        <dbReference type="EMBL" id="KAJ0053151.1"/>
    </source>
</evidence>
<proteinExistence type="predicted"/>